<evidence type="ECO:0000259" key="2">
    <source>
        <dbReference type="Pfam" id="PF02894"/>
    </source>
</evidence>
<name>A0A165T4D2_9AGAM</name>
<sequence length="377" mass="39939">MAPVGIAILGAGIFAKEAHLPALSKLSSSLYSLKAVYSRSQESASSLASSAKELLSLSSVGVYYDKPQSANSSLQALLSRSDIDAVIVVLPITTQPDIILASLAAGKHVLSEKPIAPDVKTAKELIVKYEQSYKSKGLVWRVAENFEAEPAFKKAGALVKEGKIGKVIAYQSKIINYIDKDSKWYKTPWRTIPDYQGGFLLDGGVHFSAALRTMLPAASHPTLLSSFASLHKDWLPPHDTIHMILRSADGSSGIYELTFASPSASLGSSNGYTITGTGGYIIANNASGGIKITVKTVKTVKGDDGKEKVEESEEVFVEESVGVTKEVESFLKTVAGQAGPEDAGLGEPRETIKDVALIEGALNSEGVLIDLGALAKV</sequence>
<dbReference type="InterPro" id="IPR000683">
    <property type="entry name" value="Gfo/Idh/MocA-like_OxRdtase_N"/>
</dbReference>
<dbReference type="Pfam" id="PF01408">
    <property type="entry name" value="GFO_IDH_MocA"/>
    <property type="match status" value="1"/>
</dbReference>
<evidence type="ECO:0000313" key="3">
    <source>
        <dbReference type="EMBL" id="KZT26123.1"/>
    </source>
</evidence>
<proteinExistence type="predicted"/>
<keyword evidence="4" id="KW-1185">Reference proteome</keyword>
<dbReference type="GO" id="GO:0005737">
    <property type="term" value="C:cytoplasm"/>
    <property type="evidence" value="ECO:0007669"/>
    <property type="project" value="TreeGrafter"/>
</dbReference>
<dbReference type="OrthoDB" id="64915at2759"/>
<dbReference type="GO" id="GO:0016491">
    <property type="term" value="F:oxidoreductase activity"/>
    <property type="evidence" value="ECO:0007669"/>
    <property type="project" value="TreeGrafter"/>
</dbReference>
<dbReference type="EMBL" id="KV425568">
    <property type="protein sequence ID" value="KZT26123.1"/>
    <property type="molecule type" value="Genomic_DNA"/>
</dbReference>
<gene>
    <name evidence="3" type="ORF">NEOLEDRAFT_1132682</name>
</gene>
<dbReference type="InParanoid" id="A0A165T4D2"/>
<dbReference type="AlphaFoldDB" id="A0A165T4D2"/>
<dbReference type="STRING" id="1314782.A0A165T4D2"/>
<dbReference type="GO" id="GO:0006740">
    <property type="term" value="P:NADPH regeneration"/>
    <property type="evidence" value="ECO:0007669"/>
    <property type="project" value="TreeGrafter"/>
</dbReference>
<dbReference type="PANTHER" id="PTHR42840:SF5">
    <property type="entry name" value="NAD(P)-BINDING ROSSMANN-FOLD SUPERFAMILY PROTEIN"/>
    <property type="match status" value="1"/>
</dbReference>
<protein>
    <submittedName>
        <fullName evidence="3">NAD(P)-binding protein</fullName>
    </submittedName>
</protein>
<reference evidence="3 4" key="1">
    <citation type="journal article" date="2016" name="Mol. Biol. Evol.">
        <title>Comparative Genomics of Early-Diverging Mushroom-Forming Fungi Provides Insights into the Origins of Lignocellulose Decay Capabilities.</title>
        <authorList>
            <person name="Nagy L.G."/>
            <person name="Riley R."/>
            <person name="Tritt A."/>
            <person name="Adam C."/>
            <person name="Daum C."/>
            <person name="Floudas D."/>
            <person name="Sun H."/>
            <person name="Yadav J.S."/>
            <person name="Pangilinan J."/>
            <person name="Larsson K.H."/>
            <person name="Matsuura K."/>
            <person name="Barry K."/>
            <person name="Labutti K."/>
            <person name="Kuo R."/>
            <person name="Ohm R.A."/>
            <person name="Bhattacharya S.S."/>
            <person name="Shirouzu T."/>
            <person name="Yoshinaga Y."/>
            <person name="Martin F.M."/>
            <person name="Grigoriev I.V."/>
            <person name="Hibbett D.S."/>
        </authorList>
    </citation>
    <scope>NUCLEOTIDE SEQUENCE [LARGE SCALE GENOMIC DNA]</scope>
    <source>
        <strain evidence="3 4">HHB14362 ss-1</strain>
    </source>
</reference>
<evidence type="ECO:0000313" key="4">
    <source>
        <dbReference type="Proteomes" id="UP000076761"/>
    </source>
</evidence>
<dbReference type="PANTHER" id="PTHR42840">
    <property type="entry name" value="NAD(P)-BINDING ROSSMANN-FOLD SUPERFAMILY PROTEIN-RELATED"/>
    <property type="match status" value="1"/>
</dbReference>
<dbReference type="Pfam" id="PF02894">
    <property type="entry name" value="GFO_IDH_MocA_C"/>
    <property type="match status" value="1"/>
</dbReference>
<dbReference type="GO" id="GO:0000166">
    <property type="term" value="F:nucleotide binding"/>
    <property type="evidence" value="ECO:0007669"/>
    <property type="project" value="InterPro"/>
</dbReference>
<feature type="domain" description="Gfo/Idh/MocA-like oxidoreductase N-terminal" evidence="1">
    <location>
        <begin position="5"/>
        <end position="129"/>
    </location>
</feature>
<dbReference type="InterPro" id="IPR036291">
    <property type="entry name" value="NAD(P)-bd_dom_sf"/>
</dbReference>
<dbReference type="InterPro" id="IPR004104">
    <property type="entry name" value="Gfo/Idh/MocA-like_OxRdtase_C"/>
</dbReference>
<dbReference type="Gene3D" id="3.30.360.10">
    <property type="entry name" value="Dihydrodipicolinate Reductase, domain 2"/>
    <property type="match status" value="1"/>
</dbReference>
<accession>A0A165T4D2</accession>
<dbReference type="Gene3D" id="3.40.50.720">
    <property type="entry name" value="NAD(P)-binding Rossmann-like Domain"/>
    <property type="match status" value="1"/>
</dbReference>
<evidence type="ECO:0000259" key="1">
    <source>
        <dbReference type="Pfam" id="PF01408"/>
    </source>
</evidence>
<dbReference type="SUPFAM" id="SSF51735">
    <property type="entry name" value="NAD(P)-binding Rossmann-fold domains"/>
    <property type="match status" value="1"/>
</dbReference>
<dbReference type="Proteomes" id="UP000076761">
    <property type="component" value="Unassembled WGS sequence"/>
</dbReference>
<organism evidence="3 4">
    <name type="scientific">Neolentinus lepideus HHB14362 ss-1</name>
    <dbReference type="NCBI Taxonomy" id="1314782"/>
    <lineage>
        <taxon>Eukaryota</taxon>
        <taxon>Fungi</taxon>
        <taxon>Dikarya</taxon>
        <taxon>Basidiomycota</taxon>
        <taxon>Agaricomycotina</taxon>
        <taxon>Agaricomycetes</taxon>
        <taxon>Gloeophyllales</taxon>
        <taxon>Gloeophyllaceae</taxon>
        <taxon>Neolentinus</taxon>
    </lineage>
</organism>
<feature type="domain" description="Gfo/Idh/MocA-like oxidoreductase C-terminal" evidence="2">
    <location>
        <begin position="158"/>
        <end position="364"/>
    </location>
</feature>
<dbReference type="SUPFAM" id="SSF55347">
    <property type="entry name" value="Glyceraldehyde-3-phosphate dehydrogenase-like, C-terminal domain"/>
    <property type="match status" value="1"/>
</dbReference>